<dbReference type="GO" id="GO:0005886">
    <property type="term" value="C:plasma membrane"/>
    <property type="evidence" value="ECO:0007669"/>
    <property type="project" value="TreeGrafter"/>
</dbReference>
<accession>A0A370CH45</accession>
<comment type="catalytic activity">
    <reaction evidence="4">
        <text>guanosine 3',5'-bis(diphosphate) + H2O = GDP + diphosphate + H(+)</text>
        <dbReference type="Rhea" id="RHEA:14253"/>
        <dbReference type="ChEBI" id="CHEBI:15377"/>
        <dbReference type="ChEBI" id="CHEBI:15378"/>
        <dbReference type="ChEBI" id="CHEBI:33019"/>
        <dbReference type="ChEBI" id="CHEBI:58189"/>
        <dbReference type="ChEBI" id="CHEBI:77828"/>
        <dbReference type="EC" id="3.1.7.2"/>
    </reaction>
</comment>
<dbReference type="FunFam" id="3.10.20.30:FF:000002">
    <property type="entry name" value="GTP pyrophosphokinase (RelA/SpoT)"/>
    <property type="match status" value="1"/>
</dbReference>
<dbReference type="SUPFAM" id="SSF81271">
    <property type="entry name" value="TGS-like"/>
    <property type="match status" value="1"/>
</dbReference>
<dbReference type="GO" id="GO:0042594">
    <property type="term" value="P:response to starvation"/>
    <property type="evidence" value="ECO:0007669"/>
    <property type="project" value="TreeGrafter"/>
</dbReference>
<dbReference type="InterPro" id="IPR004811">
    <property type="entry name" value="RelA/Spo_fam"/>
</dbReference>
<evidence type="ECO:0000313" key="10">
    <source>
        <dbReference type="Proteomes" id="UP000226429"/>
    </source>
</evidence>
<keyword evidence="1" id="KW-0378">Hydrolase</keyword>
<dbReference type="EMBL" id="NMOS02000014">
    <property type="protein sequence ID" value="RDH40155.1"/>
    <property type="molecule type" value="Genomic_DNA"/>
</dbReference>
<dbReference type="EC" id="3.1.7.2" evidence="3"/>
<evidence type="ECO:0000256" key="5">
    <source>
        <dbReference type="RuleBase" id="RU003847"/>
    </source>
</evidence>
<evidence type="ECO:0000256" key="3">
    <source>
        <dbReference type="ARBA" id="ARBA00024387"/>
    </source>
</evidence>
<dbReference type="InterPro" id="IPR045600">
    <property type="entry name" value="RelA/SpoT_AH_RIS"/>
</dbReference>
<comment type="caution">
    <text evidence="9">The sequence shown here is derived from an EMBL/GenBank/DDBJ whole genome shotgun (WGS) entry which is preliminary data.</text>
</comment>
<dbReference type="CDD" id="cd00077">
    <property type="entry name" value="HDc"/>
    <property type="match status" value="1"/>
</dbReference>
<dbReference type="NCBIfam" id="TIGR00691">
    <property type="entry name" value="spoT_relA"/>
    <property type="match status" value="1"/>
</dbReference>
<dbReference type="InterPro" id="IPR004095">
    <property type="entry name" value="TGS"/>
</dbReference>
<reference evidence="9 10" key="2">
    <citation type="journal article" date="2018" name="J. Invertebr. Pathol.">
        <title>'Candidatus Aquirickettsiella gammari' (Gammaproteobacteria: Legionellales: Coxiellaceae): A bacterial pathogen of the freshwater crustacean Gammarus fossarum (Malacostraca: Amphipoda).</title>
        <authorList>
            <person name="Bojko J."/>
            <person name="Dunn A.M."/>
            <person name="Stebbing P.D."/>
            <person name="van Aerle R."/>
            <person name="Bacela-Spychalska K."/>
            <person name="Bean T.P."/>
            <person name="Urrutia A."/>
            <person name="Stentiford G.D."/>
        </authorList>
    </citation>
    <scope>NUCLEOTIDE SEQUENCE [LARGE SCALE GENOMIC DNA]</scope>
    <source>
        <strain evidence="9">RA15029</strain>
    </source>
</reference>
<evidence type="ECO:0000256" key="1">
    <source>
        <dbReference type="ARBA" id="ARBA00022801"/>
    </source>
</evidence>
<dbReference type="GO" id="GO:0008893">
    <property type="term" value="F:guanosine-3',5'-bis(diphosphate) 3'-diphosphatase activity"/>
    <property type="evidence" value="ECO:0007669"/>
    <property type="project" value="UniProtKB-EC"/>
</dbReference>
<dbReference type="PANTHER" id="PTHR21262">
    <property type="entry name" value="GUANOSINE-3',5'-BIS DIPHOSPHATE 3'-PYROPHOSPHOHYDROLASE"/>
    <property type="match status" value="1"/>
</dbReference>
<dbReference type="Gene3D" id="1.10.3210.10">
    <property type="entry name" value="Hypothetical protein af1432"/>
    <property type="match status" value="1"/>
</dbReference>
<dbReference type="InterPro" id="IPR012676">
    <property type="entry name" value="TGS-like"/>
</dbReference>
<feature type="domain" description="TGS" evidence="8">
    <location>
        <begin position="388"/>
        <end position="449"/>
    </location>
</feature>
<dbReference type="PROSITE" id="PS51880">
    <property type="entry name" value="TGS"/>
    <property type="match status" value="1"/>
</dbReference>
<dbReference type="Gene3D" id="3.30.70.260">
    <property type="match status" value="1"/>
</dbReference>
<dbReference type="SMART" id="SM00471">
    <property type="entry name" value="HDc"/>
    <property type="match status" value="1"/>
</dbReference>
<evidence type="ECO:0000256" key="4">
    <source>
        <dbReference type="ARBA" id="ARBA00047968"/>
    </source>
</evidence>
<protein>
    <recommendedName>
        <fullName evidence="3">guanosine-3',5'-bis(diphosphate) 3'-diphosphatase</fullName>
        <ecNumber evidence="3">3.1.7.2</ecNumber>
    </recommendedName>
</protein>
<dbReference type="CDD" id="cd04876">
    <property type="entry name" value="ACT_RelA-SpoT"/>
    <property type="match status" value="1"/>
</dbReference>
<keyword evidence="10" id="KW-1185">Reference proteome</keyword>
<dbReference type="InterPro" id="IPR045865">
    <property type="entry name" value="ACT-like_dom_sf"/>
</dbReference>
<name>A0A370CH45_9COXI</name>
<dbReference type="Pfam" id="PF19296">
    <property type="entry name" value="RelA_AH_RIS"/>
    <property type="match status" value="1"/>
</dbReference>
<reference evidence="9 10" key="1">
    <citation type="journal article" date="2017" name="Int. J. Syst. Evol. Microbiol.">
        <title>Aquarickettsiella crustaci n. gen. n. sp. (Gammaproteobacteria: Legionellales: Coxiellaceae); a bacterial pathogen of the freshwater crustacean: Gammarus fossarum (Malacostraca: Amphipoda).</title>
        <authorList>
            <person name="Bojko J."/>
            <person name="Dunn A.M."/>
            <person name="Stebbing P.D."/>
            <person name="Van Aerle R."/>
            <person name="Bacela-Spychalska K."/>
            <person name="Bean T.P."/>
            <person name="Stentiford G.D."/>
        </authorList>
    </citation>
    <scope>NUCLEOTIDE SEQUENCE [LARGE SCALE GENOMIC DNA]</scope>
    <source>
        <strain evidence="9">RA15029</strain>
    </source>
</reference>
<dbReference type="InterPro" id="IPR033655">
    <property type="entry name" value="TGS_RelA/SpoT"/>
</dbReference>
<feature type="domain" description="ACT" evidence="6">
    <location>
        <begin position="631"/>
        <end position="705"/>
    </location>
</feature>
<dbReference type="GO" id="GO:0008728">
    <property type="term" value="F:GTP diphosphokinase activity"/>
    <property type="evidence" value="ECO:0007669"/>
    <property type="project" value="TreeGrafter"/>
</dbReference>
<dbReference type="PROSITE" id="PS51671">
    <property type="entry name" value="ACT"/>
    <property type="match status" value="1"/>
</dbReference>
<dbReference type="Gene3D" id="3.10.20.30">
    <property type="match status" value="1"/>
</dbReference>
<dbReference type="AlphaFoldDB" id="A0A370CH45"/>
<dbReference type="SUPFAM" id="SSF81301">
    <property type="entry name" value="Nucleotidyltransferase"/>
    <property type="match status" value="1"/>
</dbReference>
<dbReference type="PROSITE" id="PS51831">
    <property type="entry name" value="HD"/>
    <property type="match status" value="1"/>
</dbReference>
<dbReference type="SMART" id="SM00954">
    <property type="entry name" value="RelA_SpoT"/>
    <property type="match status" value="1"/>
</dbReference>
<feature type="domain" description="HD" evidence="7">
    <location>
        <begin position="45"/>
        <end position="144"/>
    </location>
</feature>
<dbReference type="InterPro" id="IPR006674">
    <property type="entry name" value="HD_domain"/>
</dbReference>
<dbReference type="Pfam" id="PF02824">
    <property type="entry name" value="TGS"/>
    <property type="match status" value="1"/>
</dbReference>
<dbReference type="Pfam" id="PF13328">
    <property type="entry name" value="HD_4"/>
    <property type="match status" value="1"/>
</dbReference>
<dbReference type="PANTHER" id="PTHR21262:SF36">
    <property type="entry name" value="BIFUNCTIONAL (P)PPGPP SYNTHASE_HYDROLASE SPOT"/>
    <property type="match status" value="1"/>
</dbReference>
<dbReference type="Pfam" id="PF04607">
    <property type="entry name" value="RelA_SpoT"/>
    <property type="match status" value="1"/>
</dbReference>
<evidence type="ECO:0000259" key="7">
    <source>
        <dbReference type="PROSITE" id="PS51831"/>
    </source>
</evidence>
<dbReference type="FunFam" id="1.10.3210.10:FF:000001">
    <property type="entry name" value="GTP pyrophosphokinase RelA"/>
    <property type="match status" value="1"/>
</dbReference>
<sequence>MYMFSDLKQELLTYLSPEQIRQVYTAYQFAAKAHSGQQRHSGDPYISHPIAVAKILAQMRMDVQTLIVAILHDVIEDTSIEKNVLTSTFGREIAELVDGMSKLTQIQFQSRAEAQAENFRKMLLAMAKDIRIIIIKLADRLHNMRTLSAVPAEKRQRIAKETLDIYAPIAQRLGMHTVRIELEDLCFSNLYPWRYRTLQETVQKNRRKHKATIHKIESSLKECLDQHHLPFHAIWHKKKHLYQIYKKMRENHLAFNEIIDIPIFCIIVDSIDSCYRVLGAVHNLYKPLPDHFHDYIALPKANAYQALHTTLFGPFANSIHIQIRTTTMDNGADHGIVSYWLEEKKNKSSDLRPHLRAREWLKRLLDIQQTTPSSLEFMETIKIDLFPTDIYIFTPKGDIIELPHKATPIDFAYAIHSDIGNHCIAARINKHLVPLNTHLQSGQTVEIITDTKTFPDSRWLEFVVTGRTRSHIRQFFKAKQHNEAVQLGQRLLDNHLIPLGKDSTHLNSKNLGKTLQKFQCDSLEDLLEAIGLGYIHPAIVASSLCGLKANFKNPINSLPLFLKDTKNSLINYAECCRPIPGDEMIGLLNAGHGLTAHLQRCKYALRLIKKNPERAISIQWEKQTDGFFKTDIRIETLNQHGVLAQLTHNIAKAEANIENIKVESHDRRHSVVHFTLSVLNRKHLAKVIRSLRTIQYTVKITRHLAL</sequence>
<dbReference type="InterPro" id="IPR007685">
    <property type="entry name" value="RelA_SpoT"/>
</dbReference>
<dbReference type="GO" id="GO:0015970">
    <property type="term" value="P:guanosine tetraphosphate biosynthetic process"/>
    <property type="evidence" value="ECO:0007669"/>
    <property type="project" value="UniProtKB-UniPathway"/>
</dbReference>
<evidence type="ECO:0000259" key="8">
    <source>
        <dbReference type="PROSITE" id="PS51880"/>
    </source>
</evidence>
<comment type="pathway">
    <text evidence="2">Purine metabolism; ppGpp biosynthesis; ppGpp from GDP: step 1/1.</text>
</comment>
<gene>
    <name evidence="9" type="ORF">CFE62_005245</name>
</gene>
<dbReference type="SUPFAM" id="SSF109604">
    <property type="entry name" value="HD-domain/PDEase-like"/>
    <property type="match status" value="1"/>
</dbReference>
<proteinExistence type="inferred from homology"/>
<evidence type="ECO:0000256" key="2">
    <source>
        <dbReference type="ARBA" id="ARBA00024329"/>
    </source>
</evidence>
<dbReference type="InterPro" id="IPR002912">
    <property type="entry name" value="ACT_dom"/>
</dbReference>
<comment type="function">
    <text evidence="5">In eubacteria ppGpp (guanosine 3'-diphosphate 5'-diphosphate) is a mediator of the stringent response that coordinates a variety of cellular activities in response to changes in nutritional abundance.</text>
</comment>
<dbReference type="InterPro" id="IPR012675">
    <property type="entry name" value="Beta-grasp_dom_sf"/>
</dbReference>
<evidence type="ECO:0000313" key="9">
    <source>
        <dbReference type="EMBL" id="RDH40155.1"/>
    </source>
</evidence>
<dbReference type="UniPathway" id="UPA00908">
    <property type="reaction ID" value="UER00886"/>
</dbReference>
<dbReference type="Gene3D" id="3.30.460.10">
    <property type="entry name" value="Beta Polymerase, domain 2"/>
    <property type="match status" value="1"/>
</dbReference>
<dbReference type="SUPFAM" id="SSF55021">
    <property type="entry name" value="ACT-like"/>
    <property type="match status" value="1"/>
</dbReference>
<dbReference type="CDD" id="cd01668">
    <property type="entry name" value="TGS_RSH"/>
    <property type="match status" value="1"/>
</dbReference>
<dbReference type="InterPro" id="IPR043519">
    <property type="entry name" value="NT_sf"/>
</dbReference>
<dbReference type="CDD" id="cd05399">
    <property type="entry name" value="NT_Rel-Spo_like"/>
    <property type="match status" value="1"/>
</dbReference>
<dbReference type="Proteomes" id="UP000226429">
    <property type="component" value="Unassembled WGS sequence"/>
</dbReference>
<evidence type="ECO:0000259" key="6">
    <source>
        <dbReference type="PROSITE" id="PS51671"/>
    </source>
</evidence>
<dbReference type="Pfam" id="PF13291">
    <property type="entry name" value="ACT_4"/>
    <property type="match status" value="1"/>
</dbReference>
<comment type="similarity">
    <text evidence="5">Belongs to the relA/spoT family.</text>
</comment>
<dbReference type="InterPro" id="IPR003607">
    <property type="entry name" value="HD/PDEase_dom"/>
</dbReference>
<organism evidence="9 10">
    <name type="scientific">Candidatus Aquirickettsiella gammari</name>
    <dbReference type="NCBI Taxonomy" id="2016198"/>
    <lineage>
        <taxon>Bacteria</taxon>
        <taxon>Pseudomonadati</taxon>
        <taxon>Pseudomonadota</taxon>
        <taxon>Gammaproteobacteria</taxon>
        <taxon>Legionellales</taxon>
        <taxon>Coxiellaceae</taxon>
        <taxon>Candidatus Aquirickettsiella</taxon>
    </lineage>
</organism>